<proteinExistence type="predicted"/>
<dbReference type="AlphaFoldDB" id="A0A4D7KAX9"/>
<dbReference type="OrthoDB" id="686440at2"/>
<evidence type="ECO:0008006" key="3">
    <source>
        <dbReference type="Google" id="ProtNLM"/>
    </source>
</evidence>
<evidence type="ECO:0000313" key="2">
    <source>
        <dbReference type="Proteomes" id="UP000298616"/>
    </source>
</evidence>
<accession>A0A4D7KAX9</accession>
<dbReference type="EMBL" id="CP028923">
    <property type="protein sequence ID" value="QCK16558.1"/>
    <property type="molecule type" value="Genomic_DNA"/>
</dbReference>
<gene>
    <name evidence="1" type="ORF">DCC35_18405</name>
</gene>
<dbReference type="Proteomes" id="UP000298616">
    <property type="component" value="Chromosome"/>
</dbReference>
<dbReference type="Pfam" id="PF16266">
    <property type="entry name" value="DUF4919"/>
    <property type="match status" value="1"/>
</dbReference>
<reference evidence="1 2" key="1">
    <citation type="submission" date="2018-04" db="EMBL/GenBank/DDBJ databases">
        <title>Complete genome uncultured novel isolate.</title>
        <authorList>
            <person name="Merlino G."/>
        </authorList>
    </citation>
    <scope>NUCLEOTIDE SEQUENCE [LARGE SCALE GENOMIC DNA]</scope>
    <source>
        <strain evidence="2">R1DC9</strain>
    </source>
</reference>
<keyword evidence="2" id="KW-1185">Reference proteome</keyword>
<dbReference type="KEGG" id="fpf:DCC35_18405"/>
<evidence type="ECO:0000313" key="1">
    <source>
        <dbReference type="EMBL" id="QCK16558.1"/>
    </source>
</evidence>
<organism evidence="1 2">
    <name type="scientific">Mangrovivirga cuniculi</name>
    <dbReference type="NCBI Taxonomy" id="2715131"/>
    <lineage>
        <taxon>Bacteria</taxon>
        <taxon>Pseudomonadati</taxon>
        <taxon>Bacteroidota</taxon>
        <taxon>Cytophagia</taxon>
        <taxon>Cytophagales</taxon>
        <taxon>Mangrovivirgaceae</taxon>
        <taxon>Mangrovivirga</taxon>
    </lineage>
</organism>
<dbReference type="InterPro" id="IPR032578">
    <property type="entry name" value="DUF4919"/>
</dbReference>
<sequence>MRITLFILLILITSIESYSQQDKFSDPDYESIKQEIKKQESPFNYQRLLKRYDQGDSTMTLQEKRHLYYGHSFRPEYSPYSKSIYMDSINTILASSDSVIINNKKFLSYSDSVLLDFPFNLFILDKLYYYHLADNNSEKADIILAKINIILDAMLSTGDGITRETAIHVTYTSHEYFVINVLGLEYGGKQKNIDHYDFLSVQPNEFQLKGLIFDITPLYRSAIEGQN</sequence>
<dbReference type="RefSeq" id="WP_137092149.1">
    <property type="nucleotide sequence ID" value="NZ_CP028923.1"/>
</dbReference>
<name>A0A4D7KAX9_9BACT</name>
<protein>
    <recommendedName>
        <fullName evidence="3">DUF4919 domain-containing protein</fullName>
    </recommendedName>
</protein>